<evidence type="ECO:0000313" key="1">
    <source>
        <dbReference type="EMBL" id="TXR52030.1"/>
    </source>
</evidence>
<dbReference type="SUPFAM" id="SSF54285">
    <property type="entry name" value="MoaD/ThiS"/>
    <property type="match status" value="1"/>
</dbReference>
<name>A0A5C8Z535_9GAMM</name>
<dbReference type="InterPro" id="IPR016155">
    <property type="entry name" value="Mopterin_synth/thiamin_S_b"/>
</dbReference>
<keyword evidence="2" id="KW-1185">Reference proteome</keyword>
<dbReference type="InterPro" id="IPR012675">
    <property type="entry name" value="Beta-grasp_dom_sf"/>
</dbReference>
<dbReference type="PANTHER" id="PTHR34472:SF1">
    <property type="entry name" value="SULFUR CARRIER PROTEIN THIS"/>
    <property type="match status" value="1"/>
</dbReference>
<dbReference type="InterPro" id="IPR010035">
    <property type="entry name" value="Thi_S"/>
</dbReference>
<dbReference type="AlphaFoldDB" id="A0A5C8Z535"/>
<dbReference type="RefSeq" id="WP_147714626.1">
    <property type="nucleotide sequence ID" value="NZ_VKAD01000002.1"/>
</dbReference>
<dbReference type="CDD" id="cd00565">
    <property type="entry name" value="Ubl_ThiS"/>
    <property type="match status" value="1"/>
</dbReference>
<dbReference type="OrthoDB" id="9800283at2"/>
<sequence length="66" mass="7159">MNILLNDEPQTVADNSQLIAALEQLCIETQGVAVAVNNEILPPDTWPDITLKDQDELVVFKLIAGG</sequence>
<protein>
    <submittedName>
        <fullName evidence="1">Sulfur carrier protein ThiS</fullName>
    </submittedName>
</protein>
<dbReference type="EMBL" id="VKAD01000002">
    <property type="protein sequence ID" value="TXR52030.1"/>
    <property type="molecule type" value="Genomic_DNA"/>
</dbReference>
<dbReference type="Pfam" id="PF02597">
    <property type="entry name" value="ThiS"/>
    <property type="match status" value="1"/>
</dbReference>
<proteinExistence type="predicted"/>
<dbReference type="PANTHER" id="PTHR34472">
    <property type="entry name" value="SULFUR CARRIER PROTEIN THIS"/>
    <property type="match status" value="1"/>
</dbReference>
<comment type="caution">
    <text evidence="1">The sequence shown here is derived from an EMBL/GenBank/DDBJ whole genome shotgun (WGS) entry which is preliminary data.</text>
</comment>
<organism evidence="1 2">
    <name type="scientific">Reinekea thalattae</name>
    <dbReference type="NCBI Taxonomy" id="2593301"/>
    <lineage>
        <taxon>Bacteria</taxon>
        <taxon>Pseudomonadati</taxon>
        <taxon>Pseudomonadota</taxon>
        <taxon>Gammaproteobacteria</taxon>
        <taxon>Oceanospirillales</taxon>
        <taxon>Saccharospirillaceae</taxon>
        <taxon>Reinekea</taxon>
    </lineage>
</organism>
<dbReference type="Gene3D" id="3.10.20.30">
    <property type="match status" value="1"/>
</dbReference>
<dbReference type="Proteomes" id="UP000321764">
    <property type="component" value="Unassembled WGS sequence"/>
</dbReference>
<evidence type="ECO:0000313" key="2">
    <source>
        <dbReference type="Proteomes" id="UP000321764"/>
    </source>
</evidence>
<gene>
    <name evidence="1" type="primary">thiS</name>
    <name evidence="1" type="ORF">FME95_11475</name>
</gene>
<reference evidence="1 2" key="1">
    <citation type="submission" date="2019-07" db="EMBL/GenBank/DDBJ databases">
        <title>Reinekea sp. strain SSH23 genome sequencing and assembly.</title>
        <authorList>
            <person name="Kim I."/>
        </authorList>
    </citation>
    <scope>NUCLEOTIDE SEQUENCE [LARGE SCALE GENOMIC DNA]</scope>
    <source>
        <strain evidence="1 2">SSH23</strain>
    </source>
</reference>
<dbReference type="NCBIfam" id="TIGR01683">
    <property type="entry name" value="thiS"/>
    <property type="match status" value="1"/>
</dbReference>
<accession>A0A5C8Z535</accession>
<dbReference type="InterPro" id="IPR003749">
    <property type="entry name" value="ThiS/MoaD-like"/>
</dbReference>